<dbReference type="PANTHER" id="PTHR38603:SF1">
    <property type="entry name" value="CHAPERONE NAPD"/>
    <property type="match status" value="1"/>
</dbReference>
<dbReference type="Proteomes" id="UP000199382">
    <property type="component" value="Unassembled WGS sequence"/>
</dbReference>
<comment type="similarity">
    <text evidence="4">Belongs to the NapD family.</text>
</comment>
<dbReference type="RefSeq" id="WP_093158653.1">
    <property type="nucleotide sequence ID" value="NZ_FNEK01000036.1"/>
</dbReference>
<keyword evidence="2 4" id="KW-0963">Cytoplasm</keyword>
<dbReference type="STRING" id="571298.SAMN04488026_103648"/>
<evidence type="ECO:0000256" key="3">
    <source>
        <dbReference type="ARBA" id="ARBA00023186"/>
    </source>
</evidence>
<dbReference type="InterPro" id="IPR005623">
    <property type="entry name" value="Chaperone_NapD_NO3_reduct"/>
</dbReference>
<evidence type="ECO:0000313" key="5">
    <source>
        <dbReference type="EMBL" id="SDK29055.1"/>
    </source>
</evidence>
<evidence type="ECO:0000256" key="2">
    <source>
        <dbReference type="ARBA" id="ARBA00022490"/>
    </source>
</evidence>
<dbReference type="GO" id="GO:0005737">
    <property type="term" value="C:cytoplasm"/>
    <property type="evidence" value="ECO:0007669"/>
    <property type="project" value="UniProtKB-SubCell"/>
</dbReference>
<comment type="function">
    <text evidence="4">Chaperone for NapA, the catalytic subunit of the periplasmic nitrate reductase. It binds directly and specifically to the twin-arginine signal peptide of NapA, preventing premature interaction with the Tat translocase and premature export.</text>
</comment>
<reference evidence="5 6" key="1">
    <citation type="submission" date="2016-10" db="EMBL/GenBank/DDBJ databases">
        <authorList>
            <person name="de Groot N.N."/>
        </authorList>
    </citation>
    <scope>NUCLEOTIDE SEQUENCE [LARGE SCALE GENOMIC DNA]</scope>
    <source>
        <strain evidence="5 6">DSM 25294</strain>
    </source>
</reference>
<evidence type="ECO:0000313" key="6">
    <source>
        <dbReference type="Proteomes" id="UP000199382"/>
    </source>
</evidence>
<dbReference type="GO" id="GO:0005048">
    <property type="term" value="F:signal sequence binding"/>
    <property type="evidence" value="ECO:0007669"/>
    <property type="project" value="UniProtKB-UniRule"/>
</dbReference>
<keyword evidence="6" id="KW-1185">Reference proteome</keyword>
<evidence type="ECO:0000256" key="4">
    <source>
        <dbReference type="HAMAP-Rule" id="MF_02200"/>
    </source>
</evidence>
<proteinExistence type="inferred from homology"/>
<dbReference type="OrthoDB" id="7306089at2"/>
<accession>A0A1G9AR74</accession>
<evidence type="ECO:0000256" key="1">
    <source>
        <dbReference type="ARBA" id="ARBA00004496"/>
    </source>
</evidence>
<keyword evidence="3 4" id="KW-0143">Chaperone</keyword>
<dbReference type="EMBL" id="FNEK01000036">
    <property type="protein sequence ID" value="SDK29055.1"/>
    <property type="molecule type" value="Genomic_DNA"/>
</dbReference>
<comment type="subcellular location">
    <subcellularLocation>
        <location evidence="1 4">Cytoplasm</location>
    </subcellularLocation>
</comment>
<dbReference type="Pfam" id="PF03927">
    <property type="entry name" value="NapD"/>
    <property type="match status" value="1"/>
</dbReference>
<protein>
    <recommendedName>
        <fullName evidence="4">Chaperone NapD</fullName>
    </recommendedName>
    <alternativeName>
        <fullName evidence="4">NapA signal peptide-binding chaperone NapD</fullName>
    </alternativeName>
</protein>
<dbReference type="HAMAP" id="MF_02200">
    <property type="entry name" value="NapD"/>
    <property type="match status" value="1"/>
</dbReference>
<dbReference type="Gene3D" id="3.30.70.920">
    <property type="match status" value="1"/>
</dbReference>
<organism evidence="5 6">
    <name type="scientific">Aliiruegeria lutimaris</name>
    <dbReference type="NCBI Taxonomy" id="571298"/>
    <lineage>
        <taxon>Bacteria</taxon>
        <taxon>Pseudomonadati</taxon>
        <taxon>Pseudomonadota</taxon>
        <taxon>Alphaproteobacteria</taxon>
        <taxon>Rhodobacterales</taxon>
        <taxon>Roseobacteraceae</taxon>
        <taxon>Aliiruegeria</taxon>
    </lineage>
</organism>
<dbReference type="GO" id="GO:0051224">
    <property type="term" value="P:negative regulation of protein transport"/>
    <property type="evidence" value="ECO:0007669"/>
    <property type="project" value="UniProtKB-UniRule"/>
</dbReference>
<gene>
    <name evidence="4" type="primary">napD</name>
    <name evidence="5" type="ORF">SAMN04488026_103648</name>
</gene>
<dbReference type="AlphaFoldDB" id="A0A1G9AR74"/>
<sequence length="93" mass="10042">MNICGCLVHAAPGMAEGVETIATAMDGVEVHARTEDDRLIVVVEDTEEKQASEVIMDMHQIPGVLSLTLTYHHFEDPQGDEDAPQPVATPCTI</sequence>
<name>A0A1G9AR74_9RHOB</name>
<dbReference type="PANTHER" id="PTHR38603">
    <property type="entry name" value="CHAPERONE NAPD"/>
    <property type="match status" value="1"/>
</dbReference>
<comment type="subunit">
    <text evidence="4">Interacts with the cytoplasmic NapA precursor.</text>
</comment>